<comment type="caution">
    <text evidence="1">The sequence shown here is derived from an EMBL/GenBank/DDBJ whole genome shotgun (WGS) entry which is preliminary data.</text>
</comment>
<proteinExistence type="predicted"/>
<accession>A0A645HPD7</accession>
<reference evidence="1" key="1">
    <citation type="submission" date="2019-08" db="EMBL/GenBank/DDBJ databases">
        <authorList>
            <person name="Kucharzyk K."/>
            <person name="Murdoch R.W."/>
            <person name="Higgins S."/>
            <person name="Loffler F."/>
        </authorList>
    </citation>
    <scope>NUCLEOTIDE SEQUENCE</scope>
</reference>
<name>A0A645HPD7_9ZZZZ</name>
<dbReference type="AlphaFoldDB" id="A0A645HPD7"/>
<gene>
    <name evidence="1" type="ORF">SDC9_188367</name>
</gene>
<evidence type="ECO:0000313" key="1">
    <source>
        <dbReference type="EMBL" id="MPN40827.1"/>
    </source>
</evidence>
<organism evidence="1">
    <name type="scientific">bioreactor metagenome</name>
    <dbReference type="NCBI Taxonomy" id="1076179"/>
    <lineage>
        <taxon>unclassified sequences</taxon>
        <taxon>metagenomes</taxon>
        <taxon>ecological metagenomes</taxon>
    </lineage>
</organism>
<dbReference type="EMBL" id="VSSQ01097479">
    <property type="protein sequence ID" value="MPN40827.1"/>
    <property type="molecule type" value="Genomic_DNA"/>
</dbReference>
<protein>
    <submittedName>
        <fullName evidence="1">Uncharacterized protein</fullName>
    </submittedName>
</protein>
<sequence>MTRDFSEREPVCIGISLCLFKIAFDDPHESRFGSPVLNPTVQRIGKQRRIFSDYP</sequence>